<dbReference type="PANTHER" id="PTHR12209:SF0">
    <property type="entry name" value="EKC_KEOPS COMPLEX SUBUNIT TP53RK"/>
    <property type="match status" value="1"/>
</dbReference>
<evidence type="ECO:0000256" key="8">
    <source>
        <dbReference type="ARBA" id="ARBA00047899"/>
    </source>
</evidence>
<sequence>MELIYHGSESLVYKHENKLFKFRQSKSYRLPELDKKLREKRTSKEIRILEKLAENKVTVPVVLEQKEIRQFIQELEKLQSSEDEKDIKSQKITETAKITEAEIITKDEKDTKSQKLTEAEIIIEEEKDTDAQKNNNEKSLEKQPIEEKLNKNLNLANQNSPVKLKKHVDTFQARLNSTIAMSYIHGTPLSKKLLSNTCSKNTLIELGNVLSIIHEIGIIHGDITPSNVILREEQVFVIDFGLSYFSFRLEDRAVDVWMFEKILRSLYSNCKIIDDLCDKPLIDHFLDGYLQNLSSHENFLSKLSEVRERGRKIGC</sequence>
<dbReference type="InterPro" id="IPR000719">
    <property type="entry name" value="Prot_kinase_dom"/>
</dbReference>
<dbReference type="Gene3D" id="3.30.200.20">
    <property type="entry name" value="Phosphorylase Kinase, domain 1"/>
    <property type="match status" value="1"/>
</dbReference>
<dbReference type="Gene3D" id="1.10.510.10">
    <property type="entry name" value="Transferase(Phosphotransferase) domain 1"/>
    <property type="match status" value="1"/>
</dbReference>
<dbReference type="GO" id="GO:0004674">
    <property type="term" value="F:protein serine/threonine kinase activity"/>
    <property type="evidence" value="ECO:0007669"/>
    <property type="project" value="UniProtKB-EC"/>
</dbReference>
<proteinExistence type="inferred from homology"/>
<dbReference type="InterPro" id="IPR011009">
    <property type="entry name" value="Kinase-like_dom_sf"/>
</dbReference>
<dbReference type="Proteomes" id="UP000051530">
    <property type="component" value="Unassembled WGS sequence"/>
</dbReference>
<dbReference type="GO" id="GO:0005829">
    <property type="term" value="C:cytosol"/>
    <property type="evidence" value="ECO:0007669"/>
    <property type="project" value="TreeGrafter"/>
</dbReference>
<keyword evidence="7" id="KW-0067">ATP-binding</keyword>
<comment type="similarity">
    <text evidence="1">Belongs to the protein kinase superfamily. BUD32 family.</text>
</comment>
<dbReference type="SUPFAM" id="SSF56112">
    <property type="entry name" value="Protein kinase-like (PK-like)"/>
    <property type="match status" value="1"/>
</dbReference>
<keyword evidence="5" id="KW-0547">Nucleotide-binding</keyword>
<evidence type="ECO:0000256" key="1">
    <source>
        <dbReference type="ARBA" id="ARBA00010630"/>
    </source>
</evidence>
<name>A0A0R0M3G8_9MICR</name>
<protein>
    <recommendedName>
        <fullName evidence="2">non-specific serine/threonine protein kinase</fullName>
        <ecNumber evidence="2">2.7.11.1</ecNumber>
    </recommendedName>
</protein>
<evidence type="ECO:0000256" key="3">
    <source>
        <dbReference type="ARBA" id="ARBA00022679"/>
    </source>
</evidence>
<evidence type="ECO:0000256" key="4">
    <source>
        <dbReference type="ARBA" id="ARBA00022694"/>
    </source>
</evidence>
<dbReference type="EMBL" id="LGUB01000282">
    <property type="protein sequence ID" value="KRH93601.1"/>
    <property type="molecule type" value="Genomic_DNA"/>
</dbReference>
<evidence type="ECO:0000256" key="9">
    <source>
        <dbReference type="ARBA" id="ARBA00048679"/>
    </source>
</evidence>
<organism evidence="11 12">
    <name type="scientific">Pseudoloma neurophilia</name>
    <dbReference type="NCBI Taxonomy" id="146866"/>
    <lineage>
        <taxon>Eukaryota</taxon>
        <taxon>Fungi</taxon>
        <taxon>Fungi incertae sedis</taxon>
        <taxon>Microsporidia</taxon>
        <taxon>Pseudoloma</taxon>
    </lineage>
</organism>
<evidence type="ECO:0000256" key="5">
    <source>
        <dbReference type="ARBA" id="ARBA00022741"/>
    </source>
</evidence>
<evidence type="ECO:0000313" key="11">
    <source>
        <dbReference type="EMBL" id="KRH93601.1"/>
    </source>
</evidence>
<dbReference type="InterPro" id="IPR008266">
    <property type="entry name" value="Tyr_kinase_AS"/>
</dbReference>
<dbReference type="OrthoDB" id="3399at2759"/>
<keyword evidence="12" id="KW-1185">Reference proteome</keyword>
<evidence type="ECO:0000256" key="7">
    <source>
        <dbReference type="ARBA" id="ARBA00022840"/>
    </source>
</evidence>
<dbReference type="PROSITE" id="PS00109">
    <property type="entry name" value="PROTEIN_KINASE_TYR"/>
    <property type="match status" value="1"/>
</dbReference>
<evidence type="ECO:0000256" key="2">
    <source>
        <dbReference type="ARBA" id="ARBA00012513"/>
    </source>
</evidence>
<dbReference type="GO" id="GO:0005524">
    <property type="term" value="F:ATP binding"/>
    <property type="evidence" value="ECO:0007669"/>
    <property type="project" value="UniProtKB-KW"/>
</dbReference>
<dbReference type="EC" id="2.7.11.1" evidence="2"/>
<evidence type="ECO:0000256" key="6">
    <source>
        <dbReference type="ARBA" id="ARBA00022777"/>
    </source>
</evidence>
<accession>A0A0R0M3G8</accession>
<dbReference type="PANTHER" id="PTHR12209">
    <property type="entry name" value="NON-SPECIFIC SERINE/THREONINE PROTEIN KINASE"/>
    <property type="match status" value="1"/>
</dbReference>
<dbReference type="Pfam" id="PF00069">
    <property type="entry name" value="Pkinase"/>
    <property type="match status" value="1"/>
</dbReference>
<evidence type="ECO:0000259" key="10">
    <source>
        <dbReference type="PROSITE" id="PS50011"/>
    </source>
</evidence>
<evidence type="ECO:0000313" key="12">
    <source>
        <dbReference type="Proteomes" id="UP000051530"/>
    </source>
</evidence>
<dbReference type="GO" id="GO:0008033">
    <property type="term" value="P:tRNA processing"/>
    <property type="evidence" value="ECO:0007669"/>
    <property type="project" value="UniProtKB-KW"/>
</dbReference>
<comment type="caution">
    <text evidence="11">The sequence shown here is derived from an EMBL/GenBank/DDBJ whole genome shotgun (WGS) entry which is preliminary data.</text>
</comment>
<dbReference type="AlphaFoldDB" id="A0A0R0M3G8"/>
<keyword evidence="4" id="KW-0819">tRNA processing</keyword>
<comment type="catalytic activity">
    <reaction evidence="8">
        <text>L-threonyl-[protein] + ATP = O-phospho-L-threonyl-[protein] + ADP + H(+)</text>
        <dbReference type="Rhea" id="RHEA:46608"/>
        <dbReference type="Rhea" id="RHEA-COMP:11060"/>
        <dbReference type="Rhea" id="RHEA-COMP:11605"/>
        <dbReference type="ChEBI" id="CHEBI:15378"/>
        <dbReference type="ChEBI" id="CHEBI:30013"/>
        <dbReference type="ChEBI" id="CHEBI:30616"/>
        <dbReference type="ChEBI" id="CHEBI:61977"/>
        <dbReference type="ChEBI" id="CHEBI:456216"/>
        <dbReference type="EC" id="2.7.11.1"/>
    </reaction>
</comment>
<keyword evidence="3" id="KW-0808">Transferase</keyword>
<gene>
    <name evidence="11" type="ORF">M153_7340002250</name>
</gene>
<dbReference type="VEuPathDB" id="MicrosporidiaDB:M153_7340002250"/>
<reference evidence="11 12" key="1">
    <citation type="submission" date="2015-07" db="EMBL/GenBank/DDBJ databases">
        <title>The genome of Pseudoloma neurophilia, a relevant intracellular parasite of the zebrafish.</title>
        <authorList>
            <person name="Ndikumana S."/>
            <person name="Pelin A."/>
            <person name="Sanders J."/>
            <person name="Corradi N."/>
        </authorList>
    </citation>
    <scope>NUCLEOTIDE SEQUENCE [LARGE SCALE GENOMIC DNA]</scope>
    <source>
        <strain evidence="11 12">MK1</strain>
    </source>
</reference>
<comment type="catalytic activity">
    <reaction evidence="9">
        <text>L-seryl-[protein] + ATP = O-phospho-L-seryl-[protein] + ADP + H(+)</text>
        <dbReference type="Rhea" id="RHEA:17989"/>
        <dbReference type="Rhea" id="RHEA-COMP:9863"/>
        <dbReference type="Rhea" id="RHEA-COMP:11604"/>
        <dbReference type="ChEBI" id="CHEBI:15378"/>
        <dbReference type="ChEBI" id="CHEBI:29999"/>
        <dbReference type="ChEBI" id="CHEBI:30616"/>
        <dbReference type="ChEBI" id="CHEBI:83421"/>
        <dbReference type="ChEBI" id="CHEBI:456216"/>
        <dbReference type="EC" id="2.7.11.1"/>
    </reaction>
</comment>
<dbReference type="PROSITE" id="PS50011">
    <property type="entry name" value="PROTEIN_KINASE_DOM"/>
    <property type="match status" value="1"/>
</dbReference>
<feature type="domain" description="Protein kinase" evidence="10">
    <location>
        <begin position="1"/>
        <end position="315"/>
    </location>
</feature>
<keyword evidence="6 11" id="KW-0418">Kinase</keyword>